<dbReference type="GO" id="GO:0003676">
    <property type="term" value="F:nucleic acid binding"/>
    <property type="evidence" value="ECO:0007669"/>
    <property type="project" value="InterPro"/>
</dbReference>
<name>A0A8T1FFR4_9STRA</name>
<dbReference type="VEuPathDB" id="FungiDB:PC110_g13120"/>
<proteinExistence type="predicted"/>
<dbReference type="PANTHER" id="PTHR47169">
    <property type="entry name" value="OS01G0541250 PROTEIN"/>
    <property type="match status" value="1"/>
</dbReference>
<sequence>MATFKLGSTVVWEVWRSRMDARALFAERPRKPKKTKRIKDEIARLVAGGPLCDHQSLESLANATAVPKTTLWRHLKSGWLRRAVSYVTPTLTMEHKEHRLRYCLMHVHRPIGVSGFKMDHMYDVVHIDEKLFNMYKGVTRYYLAPDEGLPYRSTPNKR</sequence>
<protein>
    <recommendedName>
        <fullName evidence="3">Transposase Tc1-like domain-containing protein</fullName>
    </recommendedName>
</protein>
<dbReference type="EMBL" id="RCML01000699">
    <property type="protein sequence ID" value="KAG2970908.1"/>
    <property type="molecule type" value="Genomic_DNA"/>
</dbReference>
<dbReference type="InterPro" id="IPR036397">
    <property type="entry name" value="RNaseH_sf"/>
</dbReference>
<evidence type="ECO:0008006" key="3">
    <source>
        <dbReference type="Google" id="ProtNLM"/>
    </source>
</evidence>
<gene>
    <name evidence="1" type="ORF">PC118_g16596</name>
</gene>
<accession>A0A8T1FFR4</accession>
<evidence type="ECO:0000313" key="1">
    <source>
        <dbReference type="EMBL" id="KAG2970908.1"/>
    </source>
</evidence>
<dbReference type="Gene3D" id="3.30.420.10">
    <property type="entry name" value="Ribonuclease H-like superfamily/Ribonuclease H"/>
    <property type="match status" value="1"/>
</dbReference>
<reference evidence="1" key="1">
    <citation type="submission" date="2018-10" db="EMBL/GenBank/DDBJ databases">
        <title>Effector identification in a new, highly contiguous assembly of the strawberry crown rot pathogen Phytophthora cactorum.</title>
        <authorList>
            <person name="Armitage A.D."/>
            <person name="Nellist C.F."/>
            <person name="Bates H."/>
            <person name="Vickerstaff R.J."/>
            <person name="Harrison R.J."/>
        </authorList>
    </citation>
    <scope>NUCLEOTIDE SEQUENCE</scope>
    <source>
        <strain evidence="1">P415</strain>
    </source>
</reference>
<dbReference type="Proteomes" id="UP000697107">
    <property type="component" value="Unassembled WGS sequence"/>
</dbReference>
<comment type="caution">
    <text evidence="1">The sequence shown here is derived from an EMBL/GenBank/DDBJ whole genome shotgun (WGS) entry which is preliminary data.</text>
</comment>
<organism evidence="1 2">
    <name type="scientific">Phytophthora cactorum</name>
    <dbReference type="NCBI Taxonomy" id="29920"/>
    <lineage>
        <taxon>Eukaryota</taxon>
        <taxon>Sar</taxon>
        <taxon>Stramenopiles</taxon>
        <taxon>Oomycota</taxon>
        <taxon>Peronosporomycetes</taxon>
        <taxon>Peronosporales</taxon>
        <taxon>Peronosporaceae</taxon>
        <taxon>Phytophthora</taxon>
    </lineage>
</organism>
<dbReference type="AlphaFoldDB" id="A0A8T1FFR4"/>
<evidence type="ECO:0000313" key="2">
    <source>
        <dbReference type="Proteomes" id="UP000697107"/>
    </source>
</evidence>